<evidence type="ECO:0000256" key="1">
    <source>
        <dbReference type="SAM" id="Phobius"/>
    </source>
</evidence>
<keyword evidence="1" id="KW-0472">Membrane</keyword>
<dbReference type="InterPro" id="IPR018247">
    <property type="entry name" value="EF_Hand_1_Ca_BS"/>
</dbReference>
<sequence length="572" mass="63021">MLVKCGTRWRQRGISIIEVITAIAILSVGIWAMVTLFPRGQDIIRRSGVRQLATQLAHEAITDYLAEPAKMPFAIVPFDPSRLPNAPMLLEPAMLQDVRRAYNFVWGEPIDDGLPLGDPNKRIGLVAVDLNGDGQADAWRALLQFLPVFVGVADINHDGQVNAQDIVWVYREVRYRFSAQDRNGDGQVNSADLQDFEFYFDPTQPDTIYLAAGVSRRTGQRVLRVTYLRQNGATPLERDSPVVRELYLVDDTVGQLTLREDARSVLEITEEFPIMPDDGAPFESDEFQFIPPGVLAFSDPMPRPRGWSPADPRLGALRVDYCIDGPAGTGHWVVEAGATFDPDPLLRQRMNLTMQTTASVLQTTIGGIPVNAAGGPIVEAVLFTAAQGQFGTPVTPAPVAPNAPPNSLPQEGLLLFPVPAGTLLKVAYRAGDDPTTPVDESWFFQVVKPPTDFQPFTQSDQRVLDAFPFERLRWFGVNNNVLQFLPVLAGLNVHVRYRTASGERLTETKPIAADGTVTLSRQPALIERAMGASLLVRLSGGSMWTQSPPKTKSDYVELLAITPLPHFVRRQP</sequence>
<proteinExistence type="predicted"/>
<keyword evidence="1" id="KW-1133">Transmembrane helix</keyword>
<dbReference type="SUPFAM" id="SSF63446">
    <property type="entry name" value="Type I dockerin domain"/>
    <property type="match status" value="1"/>
</dbReference>
<comment type="caution">
    <text evidence="2">The sequence shown here is derived from an EMBL/GenBank/DDBJ whole genome shotgun (WGS) entry which is preliminary data.</text>
</comment>
<dbReference type="Proteomes" id="UP000236173">
    <property type="component" value="Unassembled WGS sequence"/>
</dbReference>
<name>A0A2H5XAF4_9BACT</name>
<feature type="transmembrane region" description="Helical" evidence="1">
    <location>
        <begin position="12"/>
        <end position="37"/>
    </location>
</feature>
<dbReference type="AlphaFoldDB" id="A0A2H5XAF4"/>
<evidence type="ECO:0000313" key="2">
    <source>
        <dbReference type="EMBL" id="GBC98170.1"/>
    </source>
</evidence>
<evidence type="ECO:0008006" key="4">
    <source>
        <dbReference type="Google" id="ProtNLM"/>
    </source>
</evidence>
<dbReference type="EMBL" id="BEHT01000007">
    <property type="protein sequence ID" value="GBC98170.1"/>
    <property type="molecule type" value="Genomic_DNA"/>
</dbReference>
<dbReference type="InterPro" id="IPR036439">
    <property type="entry name" value="Dockerin_dom_sf"/>
</dbReference>
<keyword evidence="1" id="KW-0812">Transmembrane</keyword>
<gene>
    <name evidence="2" type="ORF">HRbin17_00667</name>
</gene>
<evidence type="ECO:0000313" key="3">
    <source>
        <dbReference type="Proteomes" id="UP000236173"/>
    </source>
</evidence>
<dbReference type="Gene3D" id="1.10.1330.10">
    <property type="entry name" value="Dockerin domain"/>
    <property type="match status" value="1"/>
</dbReference>
<dbReference type="GO" id="GO:0000272">
    <property type="term" value="P:polysaccharide catabolic process"/>
    <property type="evidence" value="ECO:0007669"/>
    <property type="project" value="InterPro"/>
</dbReference>
<protein>
    <recommendedName>
        <fullName evidence="4">Dockerin domain-containing protein</fullName>
    </recommendedName>
</protein>
<dbReference type="PROSITE" id="PS00018">
    <property type="entry name" value="EF_HAND_1"/>
    <property type="match status" value="1"/>
</dbReference>
<accession>A0A2H5XAF4</accession>
<organism evidence="2 3">
    <name type="scientific">Candidatus Fervidibacter japonicus</name>
    <dbReference type="NCBI Taxonomy" id="2035412"/>
    <lineage>
        <taxon>Bacteria</taxon>
        <taxon>Candidatus Fervidibacterota</taxon>
        <taxon>Candidatus Fervidibacter</taxon>
    </lineage>
</organism>
<reference evidence="3" key="1">
    <citation type="submission" date="2017-09" db="EMBL/GenBank/DDBJ databases">
        <title>Metaegenomics of thermophilic ammonia-oxidizing enrichment culture.</title>
        <authorList>
            <person name="Kato S."/>
            <person name="Suzuki K."/>
        </authorList>
    </citation>
    <scope>NUCLEOTIDE SEQUENCE [LARGE SCALE GENOMIC DNA]</scope>
</reference>